<keyword evidence="9 11" id="KW-0902">Two-component regulatory system</keyword>
<dbReference type="EMBL" id="LR134515">
    <property type="protein sequence ID" value="VEJ16892.1"/>
    <property type="molecule type" value="Genomic_DNA"/>
</dbReference>
<keyword evidence="11 17" id="KW-0418">Kinase</keyword>
<evidence type="ECO:0000256" key="11">
    <source>
        <dbReference type="PIRNR" id="PIRNR003182"/>
    </source>
</evidence>
<comment type="catalytic activity">
    <reaction evidence="1 11">
        <text>ATP + protein L-histidine = ADP + protein N-phospho-L-histidine.</text>
        <dbReference type="EC" id="2.7.13.3"/>
    </reaction>
</comment>
<evidence type="ECO:0000256" key="13">
    <source>
        <dbReference type="PROSITE-ProRule" id="PRU00169"/>
    </source>
</evidence>
<evidence type="ECO:0000259" key="15">
    <source>
        <dbReference type="PROSITE" id="PS50109"/>
    </source>
</evidence>
<keyword evidence="7 11" id="KW-0067">ATP-binding</keyword>
<dbReference type="PROSITE" id="PS50109">
    <property type="entry name" value="HIS_KIN"/>
    <property type="match status" value="1"/>
</dbReference>
<feature type="domain" description="Histidine kinase" evidence="15">
    <location>
        <begin position="121"/>
        <end position="339"/>
    </location>
</feature>
<dbReference type="SUPFAM" id="SSF47226">
    <property type="entry name" value="Histidine-containing phosphotransfer domain, HPT domain"/>
    <property type="match status" value="1"/>
</dbReference>
<dbReference type="RefSeq" id="WP_005619229.1">
    <property type="nucleotide sequence ID" value="NZ_CBDBSX010000024.1"/>
</dbReference>
<keyword evidence="4 12" id="KW-0597">Phosphoprotein</keyword>
<feature type="modified residue" description="Phosphohistidine; by autocatalysis" evidence="12">
    <location>
        <position position="124"/>
    </location>
</feature>
<evidence type="ECO:0000256" key="1">
    <source>
        <dbReference type="ARBA" id="ARBA00000085"/>
    </source>
</evidence>
<dbReference type="Gene3D" id="1.20.120.160">
    <property type="entry name" value="HPT domain"/>
    <property type="match status" value="1"/>
</dbReference>
<evidence type="ECO:0000256" key="8">
    <source>
        <dbReference type="ARBA" id="ARBA00022989"/>
    </source>
</evidence>
<dbReference type="InterPro" id="IPR005467">
    <property type="entry name" value="His_kinase_dom"/>
</dbReference>
<dbReference type="GO" id="GO:0005886">
    <property type="term" value="C:plasma membrane"/>
    <property type="evidence" value="ECO:0007669"/>
    <property type="project" value="UniProtKB-SubCell"/>
</dbReference>
<sequence length="616" mass="69706">MKAIKQCSQSYVNWVLRLGRGKAALLGFFVLASCAIVAQSLLTYLFTGGILAQDILRSISFGLISAPFVIYFFNLIVEKLEKSRIQLEQSVYDLGILREQDAFLNATLEKNNRDKSVLMATISHELRTPLNGIIGLSRILLEGELTEQQREYLKTINISAVSLGHIFSDIIDLEKIDSRRVELFRKEIEFSQLISDISNFGNLMAEQNKIKFHIDYSDDLPNFIYVDNARLSQILWNLVSNAVKFTPAGGDIYLSVKRIDNDHFSFSLKDTGIGIPKHEQRKVFAMFYQAENSQERKAQGSGIGLAISKRIAKLMGGDLTLHSEMGKGSTFTLTIQADPVEAKKSVKINAHALKVLLVEDIEVNVVVARAMLEKFGCDVDVAMTGAQAFELFERNSYDLILLDIQLPDMTGFDIAQRLRERYENEEVDYLPLLVALTANIMQTKEEYQQQGMDDVLRKPLSLEALSECLNHYFNSDFSEKTAEIPPLVETEETLNLPYDRKILSEFIEVMGAKAVLANFALFAKLMPEYLANLQHYLTEWQATDSPEMRKCTADEAHKIKGALASVSLKRLQEVAQLAQSDNGEVWEQHIAQWVFQIAQQWQADLALAENWVKENY</sequence>
<keyword evidence="3 11" id="KW-1003">Cell membrane</keyword>
<dbReference type="SUPFAM" id="SSF55874">
    <property type="entry name" value="ATPase domain of HSP90 chaperone/DNA topoisomerase II/histidine kinase"/>
    <property type="match status" value="1"/>
</dbReference>
<keyword evidence="8 14" id="KW-1133">Transmembrane helix</keyword>
<dbReference type="SMART" id="SM00387">
    <property type="entry name" value="HATPase_c"/>
    <property type="match status" value="1"/>
</dbReference>
<dbReference type="Proteomes" id="UP000275510">
    <property type="component" value="Chromosome"/>
</dbReference>
<dbReference type="Gene3D" id="1.10.287.970">
    <property type="entry name" value="His Kinase A (phosphoacceptor) domain"/>
    <property type="match status" value="1"/>
</dbReference>
<dbReference type="InterPro" id="IPR036641">
    <property type="entry name" value="HPT_dom_sf"/>
</dbReference>
<evidence type="ECO:0000256" key="4">
    <source>
        <dbReference type="ARBA" id="ARBA00022553"/>
    </source>
</evidence>
<dbReference type="GO" id="GO:0005524">
    <property type="term" value="F:ATP binding"/>
    <property type="evidence" value="ECO:0007669"/>
    <property type="project" value="UniProtKB-UniRule"/>
</dbReference>
<dbReference type="Gene3D" id="3.40.50.2300">
    <property type="match status" value="1"/>
</dbReference>
<dbReference type="InterPro" id="IPR001789">
    <property type="entry name" value="Sig_transdc_resp-reg_receiver"/>
</dbReference>
<feature type="modified residue" description="4-aspartylphosphate" evidence="12 13">
    <location>
        <position position="403"/>
    </location>
</feature>
<evidence type="ECO:0000256" key="2">
    <source>
        <dbReference type="ARBA" id="ARBA00004651"/>
    </source>
</evidence>
<dbReference type="PRINTS" id="PR00344">
    <property type="entry name" value="BCTRLSENSOR"/>
</dbReference>
<dbReference type="InterPro" id="IPR008207">
    <property type="entry name" value="Sig_transdc_His_kin_Hpt_dom"/>
</dbReference>
<gene>
    <name evidence="17" type="primary">arcB</name>
    <name evidence="17" type="ORF">NCTC10976_00996</name>
</gene>
<evidence type="ECO:0000256" key="5">
    <source>
        <dbReference type="ARBA" id="ARBA00022692"/>
    </source>
</evidence>
<comment type="subcellular location">
    <subcellularLocation>
        <location evidence="11">Cell inner membrane</location>
        <topology evidence="11">Multi-pass membrane protein</topology>
    </subcellularLocation>
    <subcellularLocation>
        <location evidence="2">Cell membrane</location>
        <topology evidence="2">Multi-pass membrane protein</topology>
    </subcellularLocation>
</comment>
<dbReference type="InterPro" id="IPR011006">
    <property type="entry name" value="CheY-like_superfamily"/>
</dbReference>
<dbReference type="InterPro" id="IPR027460">
    <property type="entry name" value="ArcB_TM_sf"/>
</dbReference>
<dbReference type="SMART" id="SM00388">
    <property type="entry name" value="HisKA"/>
    <property type="match status" value="1"/>
</dbReference>
<dbReference type="InterPro" id="IPR036097">
    <property type="entry name" value="HisK_dim/P_sf"/>
</dbReference>
<dbReference type="FunFam" id="3.30.565.10:FF:000010">
    <property type="entry name" value="Sensor histidine kinase RcsC"/>
    <property type="match status" value="1"/>
</dbReference>
<dbReference type="PROSITE" id="PS51257">
    <property type="entry name" value="PROKAR_LIPOPROTEIN"/>
    <property type="match status" value="1"/>
</dbReference>
<evidence type="ECO:0000256" key="6">
    <source>
        <dbReference type="ARBA" id="ARBA00022741"/>
    </source>
</evidence>
<keyword evidence="11" id="KW-0997">Cell inner membrane</keyword>
<dbReference type="PANTHER" id="PTHR45339:SF1">
    <property type="entry name" value="HYBRID SIGNAL TRANSDUCTION HISTIDINE KINASE J"/>
    <property type="match status" value="1"/>
</dbReference>
<keyword evidence="6 11" id="KW-0547">Nucleotide-binding</keyword>
<keyword evidence="11" id="KW-0804">Transcription</keyword>
<evidence type="ECO:0000256" key="7">
    <source>
        <dbReference type="ARBA" id="ARBA00022840"/>
    </source>
</evidence>
<dbReference type="Gene3D" id="3.30.565.10">
    <property type="entry name" value="Histidine kinase-like ATPase, C-terminal domain"/>
    <property type="match status" value="1"/>
</dbReference>
<feature type="domain" description="Response regulatory" evidence="16">
    <location>
        <begin position="354"/>
        <end position="473"/>
    </location>
</feature>
<dbReference type="InterPro" id="IPR040642">
    <property type="entry name" value="HKR_ArcB_TM"/>
</dbReference>
<dbReference type="Pfam" id="PF00072">
    <property type="entry name" value="Response_reg"/>
    <property type="match status" value="1"/>
</dbReference>
<dbReference type="Pfam" id="PF02518">
    <property type="entry name" value="HATPase_c"/>
    <property type="match status" value="1"/>
</dbReference>
<dbReference type="InterPro" id="IPR014409">
    <property type="entry name" value="Sig_transdc_His_kin_hyb_ArcB"/>
</dbReference>
<dbReference type="EC" id="2.7.13.3" evidence="11"/>
<dbReference type="Pfam" id="PF18415">
    <property type="entry name" value="HKR_ArcB_TM"/>
    <property type="match status" value="1"/>
</dbReference>
<dbReference type="InterPro" id="IPR004358">
    <property type="entry name" value="Sig_transdc_His_kin-like_C"/>
</dbReference>
<dbReference type="CDD" id="cd00082">
    <property type="entry name" value="HisKA"/>
    <property type="match status" value="1"/>
</dbReference>
<dbReference type="AlphaFoldDB" id="A0A3S4YJF3"/>
<evidence type="ECO:0000256" key="14">
    <source>
        <dbReference type="SAM" id="Phobius"/>
    </source>
</evidence>
<dbReference type="SUPFAM" id="SSF52172">
    <property type="entry name" value="CheY-like"/>
    <property type="match status" value="1"/>
</dbReference>
<dbReference type="Pfam" id="PF00512">
    <property type="entry name" value="HisKA"/>
    <property type="match status" value="1"/>
</dbReference>
<dbReference type="Gene3D" id="1.10.287.130">
    <property type="match status" value="1"/>
</dbReference>
<evidence type="ECO:0000256" key="10">
    <source>
        <dbReference type="ARBA" id="ARBA00023136"/>
    </source>
</evidence>
<evidence type="ECO:0000313" key="17">
    <source>
        <dbReference type="EMBL" id="VEJ16892.1"/>
    </source>
</evidence>
<dbReference type="PROSITE" id="PS50110">
    <property type="entry name" value="RESPONSE_REGULATORY"/>
    <property type="match status" value="1"/>
</dbReference>
<keyword evidence="11 17" id="KW-0808">Transferase</keyword>
<keyword evidence="11" id="KW-0805">Transcription regulation</keyword>
<dbReference type="InterPro" id="IPR003661">
    <property type="entry name" value="HisK_dim/P_dom"/>
</dbReference>
<protein>
    <recommendedName>
        <fullName evidence="11">Aerobic respiration control sensor protein</fullName>
        <ecNumber evidence="11">2.7.13.3</ecNumber>
    </recommendedName>
</protein>
<comment type="PTM">
    <text evidence="12">Activation requires a sequential transfer of a phosphate group from a His in the primary transmitter domain, to an Asp in the receiver domain and to a His in the secondary transmitter domain.</text>
</comment>
<name>A0A3S4YJF3_ACTPL</name>
<proteinExistence type="predicted"/>
<dbReference type="GO" id="GO:0000155">
    <property type="term" value="F:phosphorelay sensor kinase activity"/>
    <property type="evidence" value="ECO:0007669"/>
    <property type="project" value="UniProtKB-UniRule"/>
</dbReference>
<reference evidence="17 18" key="1">
    <citation type="submission" date="2018-12" db="EMBL/GenBank/DDBJ databases">
        <authorList>
            <consortium name="Pathogen Informatics"/>
        </authorList>
    </citation>
    <scope>NUCLEOTIDE SEQUENCE [LARGE SCALE GENOMIC DNA]</scope>
    <source>
        <strain evidence="17 18">NCTC10976</strain>
    </source>
</reference>
<evidence type="ECO:0000256" key="12">
    <source>
        <dbReference type="PIRSR" id="PIRSR003182-50"/>
    </source>
</evidence>
<dbReference type="SUPFAM" id="SSF47384">
    <property type="entry name" value="Homodimeric domain of signal transducing histidine kinase"/>
    <property type="match status" value="1"/>
</dbReference>
<keyword evidence="5 14" id="KW-0812">Transmembrane</keyword>
<feature type="modified residue" description="Phosphohistidine" evidence="12">
    <location>
        <position position="557"/>
    </location>
</feature>
<dbReference type="PANTHER" id="PTHR45339">
    <property type="entry name" value="HYBRID SIGNAL TRANSDUCTION HISTIDINE KINASE J"/>
    <property type="match status" value="1"/>
</dbReference>
<dbReference type="PIRSF" id="PIRSF003182">
    <property type="entry name" value="ArcB"/>
    <property type="match status" value="1"/>
</dbReference>
<feature type="transmembrane region" description="Helical" evidence="14">
    <location>
        <begin position="23"/>
        <end position="46"/>
    </location>
</feature>
<evidence type="ECO:0000259" key="16">
    <source>
        <dbReference type="PROSITE" id="PS50110"/>
    </source>
</evidence>
<dbReference type="SMART" id="SM00448">
    <property type="entry name" value="REC"/>
    <property type="match status" value="1"/>
</dbReference>
<evidence type="ECO:0000313" key="18">
    <source>
        <dbReference type="Proteomes" id="UP000275510"/>
    </source>
</evidence>
<dbReference type="CDD" id="cd16922">
    <property type="entry name" value="HATPase_EvgS-ArcB-TorS-like"/>
    <property type="match status" value="1"/>
</dbReference>
<dbReference type="Pfam" id="PF01627">
    <property type="entry name" value="Hpt"/>
    <property type="match status" value="1"/>
</dbReference>
<accession>A0A3S4YJF3</accession>
<dbReference type="CDD" id="cd17546">
    <property type="entry name" value="REC_hyHK_CKI1_RcsC-like"/>
    <property type="match status" value="1"/>
</dbReference>
<keyword evidence="10 11" id="KW-0472">Membrane</keyword>
<dbReference type="InterPro" id="IPR003594">
    <property type="entry name" value="HATPase_dom"/>
</dbReference>
<evidence type="ECO:0000256" key="3">
    <source>
        <dbReference type="ARBA" id="ARBA00022475"/>
    </source>
</evidence>
<feature type="transmembrane region" description="Helical" evidence="14">
    <location>
        <begin position="58"/>
        <end position="77"/>
    </location>
</feature>
<evidence type="ECO:0000256" key="9">
    <source>
        <dbReference type="ARBA" id="ARBA00023012"/>
    </source>
</evidence>
<dbReference type="InterPro" id="IPR036890">
    <property type="entry name" value="HATPase_C_sf"/>
</dbReference>
<organism evidence="17 18">
    <name type="scientific">Actinobacillus pleuropneumoniae</name>
    <name type="common">Haemophilus pleuropneumoniae</name>
    <dbReference type="NCBI Taxonomy" id="715"/>
    <lineage>
        <taxon>Bacteria</taxon>
        <taxon>Pseudomonadati</taxon>
        <taxon>Pseudomonadota</taxon>
        <taxon>Gammaproteobacteria</taxon>
        <taxon>Pasteurellales</taxon>
        <taxon>Pasteurellaceae</taxon>
        <taxon>Actinobacillus</taxon>
    </lineage>
</organism>